<dbReference type="EMBL" id="LKAJ01000003">
    <property type="protein sequence ID" value="KRG21784.1"/>
    <property type="molecule type" value="Genomic_DNA"/>
</dbReference>
<dbReference type="STRING" id="295108.HT99x_00976"/>
<keyword evidence="5" id="KW-1185">Reference proteome</keyword>
<reference evidence="4" key="2">
    <citation type="journal article" date="2016" name="Genome Announc.">
        <title>Draft Genome Sequences of Two Novel Amoeba-Resistant Intranuclear Bacteria, 'Candidatus Berkiella cookevillensis' and 'Candidatus Berkiella aquae'.</title>
        <authorList>
            <person name="Mehari Y.T."/>
            <person name="Arivett B.A."/>
            <person name="Farone A.L."/>
            <person name="Gunderson J.H."/>
            <person name="Farone M.B."/>
        </authorList>
    </citation>
    <scope>NUCLEOTIDE SEQUENCE</scope>
    <source>
        <strain evidence="4">HT99</strain>
    </source>
</reference>
<keyword evidence="1" id="KW-0175">Coiled coil</keyword>
<evidence type="ECO:0000256" key="1">
    <source>
        <dbReference type="SAM" id="Coils"/>
    </source>
</evidence>
<organism evidence="3">
    <name type="scientific">Candidatus Berkiella aquae</name>
    <dbReference type="NCBI Taxonomy" id="295108"/>
    <lineage>
        <taxon>Bacteria</taxon>
        <taxon>Pseudomonadati</taxon>
        <taxon>Pseudomonadota</taxon>
        <taxon>Gammaproteobacteria</taxon>
        <taxon>Candidatus Berkiellales</taxon>
        <taxon>Candidatus Berkiellaceae</taxon>
        <taxon>Candidatus Berkiella</taxon>
    </lineage>
</organism>
<protein>
    <submittedName>
        <fullName evidence="3">Uncharacterized protein</fullName>
    </submittedName>
</protein>
<sequence length="1896" mass="215555">MASGKKVNHIIVSTSTQYNNCGVHLLVPHLLDFLSDNEEKMKAIRFNHEPTPGQIKRFKGSKGYQYLEEAFAEYYKLTPGKSPYACLSDLIEKYAHPVDLEVLLGPVLRLTLKRVLLNSKEHKDNLKPSFQVIVNRCAQEYRSEYPRMKSKQHLESWIAQLEWDPANEHEELFVPNKQLIANIIHFNKTNKMNTYWDEAYQHYCEYQGDPTQCVYISESQLSLLCASMLFDFRYLLTNEQLSEKSVPLTLPIGRVIAKNATGNHWELVASLESSWQLAREKEGAVFAHYHQMSIGLRAQPEIANQVTILLQNAFRDKIADFVNHGKPYQEDYYRVLHANNWANNSAFSGVVDIIGEEVINNTKPAFLKTVGFRAFLNHFRDYYQLDVSLSKEQLLAKLKMLLRHYRTVQDQFMILSPVLRKVLTENGAGLEDIQAQSLKTLCHRLNIGLEFYVMDSDKLVAGFGKAVENQHRNPIFTLSMTFENEQWHQVEKDELIYLHKSALRQYSPFSAFKTESSSQVLQQGLSEFLINGIPFVNMVSSKVTSKYLPPIVDGLPKQWTALHKAVYENNIERAAELLKQGKDWRIKANREITIKTGLTAFMTEMTVLQVAAYQDNRAMLSLILQYADRRDIDLVQQAYDTAICFNFAQSLYSFLCYQPLTFSEDALQVAIAHKDMVLLQAILSQDGLNNQETSALSKALTLSMSAGSNSDYVLAVQRMLLHCVFQSKVKRYEKAESFQLSEAEMNVIARCLEQNKPALINNLISYYEQLPTLFKTSIDLKKVSQENIRQLIMLLAQKACIAIENEDDQQLENCFIASQYCLQVSGETSPLHYALANDKYHFLESTFEDFAVDALQQKCDKPLSHTQRTRIQAHAMAFLTECGFVHDKFGRTFEYHLDRMHYRDSLDIRLSRSDSWLDTMQIYTAIGAHKANSARIYCVDRFHQKQMYTHQVQQNRIYSWGHVSFALGRMAGLVYVSVPLCALNVGWYFGQDYIKRPLFSLLGKIGASTAPMIGVDAKTGKEFLPSAVNEIISIGLMPEYYLLSGAMSAGIYGISDYIPHENDRALLHLVSDALAQSWVTGTESNYEIDERYCHHVHNNLQAVVGESAASWLTPVVATVDSISMKGNKLANYPIERLTSYISPSVLSAIKENPIFSTLRTAHNVISYLPLKLNELQHQGISVLEKGILNQMEDSVFKNERLHALQVIEWSEAGERLEELTESLEQAKNEGKSASIIDKRQHAVDKQKTLVDTAYEKEQELFKLTEGYTYHEQWQEKYMELKFAEYDVSKSAQARAALKQEVDAAWEKSRFYNSDIANQRAQYWSDETDNLFEECKGNFLDVTNLANVIRNIIDNAYINGAGNEEQIAKYCADEIIRYRYSFYPKFGNKAQIESERQTYYDQIYYNELANSKRAKGRLYEYILAKLTDSQKKKHVPRYKRILKPFINEIFGKTIGWVPFKDFKGGRGTPGSVGLQLNKQTGQATQVSVNVAGYNVYNLRGAEKVLRPEFKLPELKQQSQTISKSQGCNTAVPVISSCTSQGETVLDLDNPFVQGVLLEQLEKLLDSTKETDEAKVKTKKKGQPAETRKQSQDRREVIQDLLSKSPLKPNLAALGGLGDQLLAKQSTSQSTVKVSTPKNSKIKNLLKLLGIGDAQAAAPLATGIMSAPIAEAGVIREAHRNIEVQLNELMAEYTASDEGVKPTPSGFAGDWALRLFILNKLLQPYSGQNPNETVSELDSTTFPVVSSRGSKTETLVTQPGEKITSYTSPLLITRIFDYIYRRDDIKGKVGIYDHDYPKHKPCAKGPGAFWNNASVNPIPNAEVGQFLLDTSYVSPKNENVRFNYYDDKIIKFRTSNDGKWHSYEISKSIISEVGDNILKQFERDKLIDAKRRRQLLKM</sequence>
<dbReference type="OrthoDB" id="9816400at2"/>
<evidence type="ECO:0000313" key="5">
    <source>
        <dbReference type="Proteomes" id="UP000051497"/>
    </source>
</evidence>
<dbReference type="SMART" id="SM00248">
    <property type="entry name" value="ANK"/>
    <property type="match status" value="3"/>
</dbReference>
<dbReference type="Gene3D" id="1.25.40.20">
    <property type="entry name" value="Ankyrin repeat-containing domain"/>
    <property type="match status" value="1"/>
</dbReference>
<feature type="coiled-coil region" evidence="1">
    <location>
        <begin position="1209"/>
        <end position="1236"/>
    </location>
</feature>
<evidence type="ECO:0000313" key="4">
    <source>
        <dbReference type="EMBL" id="MCS5710524.1"/>
    </source>
</evidence>
<reference evidence="4" key="3">
    <citation type="submission" date="2021-06" db="EMBL/GenBank/DDBJ databases">
        <title>Genomic Description and Analysis of Intracellular Bacteria, Candidatus Berkiella cookevillensis and Candidatus Berkiella aquae.</title>
        <authorList>
            <person name="Kidane D.T."/>
            <person name="Mehari Y.T."/>
            <person name="Rice F.C."/>
            <person name="Arivett B.A."/>
            <person name="Farone A.L."/>
            <person name="Berk S.G."/>
            <person name="Farone M.B."/>
        </authorList>
    </citation>
    <scope>NUCLEOTIDE SEQUENCE</scope>
    <source>
        <strain evidence="4">HT99</strain>
    </source>
</reference>
<dbReference type="RefSeq" id="WP_075065614.1">
    <property type="nucleotide sequence ID" value="NZ_LKAJ02000001.1"/>
</dbReference>
<name>A0A0Q9YZW4_9GAMM</name>
<evidence type="ECO:0000256" key="2">
    <source>
        <dbReference type="SAM" id="MobiDB-lite"/>
    </source>
</evidence>
<dbReference type="InterPro" id="IPR036770">
    <property type="entry name" value="Ankyrin_rpt-contain_sf"/>
</dbReference>
<dbReference type="EMBL" id="LKAJ02000001">
    <property type="protein sequence ID" value="MCS5710524.1"/>
    <property type="molecule type" value="Genomic_DNA"/>
</dbReference>
<dbReference type="InterPro" id="IPR002110">
    <property type="entry name" value="Ankyrin_rpt"/>
</dbReference>
<dbReference type="Proteomes" id="UP000051497">
    <property type="component" value="Unassembled WGS sequence"/>
</dbReference>
<dbReference type="SUPFAM" id="SSF48403">
    <property type="entry name" value="Ankyrin repeat"/>
    <property type="match status" value="1"/>
</dbReference>
<reference evidence="3" key="1">
    <citation type="submission" date="2015-09" db="EMBL/GenBank/DDBJ databases">
        <title>Draft Genome Sequences of Two Novel Amoeba-resistant Intranuclear Bacteria, Candidatus Berkiella cookevillensis and Candidatus Berkiella aquae.</title>
        <authorList>
            <person name="Mehari Y.T."/>
            <person name="Arivett B.A."/>
            <person name="Farone A.L."/>
            <person name="Gunderson J.H."/>
            <person name="Farone M.B."/>
        </authorList>
    </citation>
    <scope>NUCLEOTIDE SEQUENCE [LARGE SCALE GENOMIC DNA]</scope>
    <source>
        <strain evidence="3">HT99</strain>
    </source>
</reference>
<accession>A0A0Q9YZW4</accession>
<comment type="caution">
    <text evidence="3">The sequence shown here is derived from an EMBL/GenBank/DDBJ whole genome shotgun (WGS) entry which is preliminary data.</text>
</comment>
<feature type="region of interest" description="Disordered" evidence="2">
    <location>
        <begin position="1567"/>
        <end position="1593"/>
    </location>
</feature>
<gene>
    <name evidence="4" type="ORF">HT99x_003715</name>
    <name evidence="3" type="ORF">HT99x_00976</name>
</gene>
<feature type="compositionally biased region" description="Basic and acidic residues" evidence="2">
    <location>
        <begin position="1584"/>
        <end position="1593"/>
    </location>
</feature>
<evidence type="ECO:0000313" key="3">
    <source>
        <dbReference type="EMBL" id="KRG21784.1"/>
    </source>
</evidence>
<proteinExistence type="predicted"/>